<name>A0A0E9T3I3_ANGAN</name>
<protein>
    <submittedName>
        <fullName evidence="1">Uncharacterized protein</fullName>
    </submittedName>
</protein>
<reference evidence="1" key="1">
    <citation type="submission" date="2014-11" db="EMBL/GenBank/DDBJ databases">
        <authorList>
            <person name="Amaro Gonzalez C."/>
        </authorList>
    </citation>
    <scope>NUCLEOTIDE SEQUENCE</scope>
</reference>
<sequence length="63" mass="7201">MFGFCNDIHFNFHGQMTLGSGIKVQTSRLSNYLVLSYFKVFQIKTSGARFHSHLSQEEGNSEK</sequence>
<dbReference type="EMBL" id="GBXM01060398">
    <property type="protein sequence ID" value="JAH48179.1"/>
    <property type="molecule type" value="Transcribed_RNA"/>
</dbReference>
<organism evidence="1">
    <name type="scientific">Anguilla anguilla</name>
    <name type="common">European freshwater eel</name>
    <name type="synonym">Muraena anguilla</name>
    <dbReference type="NCBI Taxonomy" id="7936"/>
    <lineage>
        <taxon>Eukaryota</taxon>
        <taxon>Metazoa</taxon>
        <taxon>Chordata</taxon>
        <taxon>Craniata</taxon>
        <taxon>Vertebrata</taxon>
        <taxon>Euteleostomi</taxon>
        <taxon>Actinopterygii</taxon>
        <taxon>Neopterygii</taxon>
        <taxon>Teleostei</taxon>
        <taxon>Anguilliformes</taxon>
        <taxon>Anguillidae</taxon>
        <taxon>Anguilla</taxon>
    </lineage>
</organism>
<accession>A0A0E9T3I3</accession>
<proteinExistence type="predicted"/>
<reference evidence="1" key="2">
    <citation type="journal article" date="2015" name="Fish Shellfish Immunol.">
        <title>Early steps in the European eel (Anguilla anguilla)-Vibrio vulnificus interaction in the gills: Role of the RtxA13 toxin.</title>
        <authorList>
            <person name="Callol A."/>
            <person name="Pajuelo D."/>
            <person name="Ebbesson L."/>
            <person name="Teles M."/>
            <person name="MacKenzie S."/>
            <person name="Amaro C."/>
        </authorList>
    </citation>
    <scope>NUCLEOTIDE SEQUENCE</scope>
</reference>
<evidence type="ECO:0000313" key="1">
    <source>
        <dbReference type="EMBL" id="JAH48179.1"/>
    </source>
</evidence>
<dbReference type="AlphaFoldDB" id="A0A0E9T3I3"/>